<dbReference type="AlphaFoldDB" id="A0A553SSH0"/>
<dbReference type="EMBL" id="RIBP01000001">
    <property type="protein sequence ID" value="TRZ39926.1"/>
    <property type="molecule type" value="Genomic_DNA"/>
</dbReference>
<gene>
    <name evidence="1" type="ORF">CEQ21_03000</name>
</gene>
<comment type="caution">
    <text evidence="1">The sequence shown here is derived from an EMBL/GenBank/DDBJ whole genome shotgun (WGS) entry which is preliminary data.</text>
</comment>
<organism evidence="1 2">
    <name type="scientific">Niallia circulans</name>
    <name type="common">Bacillus circulans</name>
    <dbReference type="NCBI Taxonomy" id="1397"/>
    <lineage>
        <taxon>Bacteria</taxon>
        <taxon>Bacillati</taxon>
        <taxon>Bacillota</taxon>
        <taxon>Bacilli</taxon>
        <taxon>Bacillales</taxon>
        <taxon>Bacillaceae</taxon>
        <taxon>Niallia</taxon>
    </lineage>
</organism>
<dbReference type="Proteomes" id="UP000319837">
    <property type="component" value="Unassembled WGS sequence"/>
</dbReference>
<reference evidence="2" key="1">
    <citation type="submission" date="2018-10" db="EMBL/GenBank/DDBJ databases">
        <title>FDA dAtabase for Regulatory Grade micrObial Sequences (FDA-ARGOS): Supporting development and validation of Infectious Disease Dx tests.</title>
        <authorList>
            <person name="Minogue T."/>
            <person name="Wolcott M."/>
            <person name="Wasieloski L."/>
            <person name="Aguilar W."/>
            <person name="Moore D."/>
            <person name="Tallon L."/>
            <person name="Sadzewicz L."/>
            <person name="Sengamalay N."/>
            <person name="Ott S."/>
            <person name="Godinez A."/>
            <person name="Nagaraj S."/>
            <person name="Vavikolanu K."/>
            <person name="Vyas G."/>
            <person name="Nadendla S."/>
            <person name="George J."/>
            <person name="Sichtig H."/>
        </authorList>
    </citation>
    <scope>NUCLEOTIDE SEQUENCE [LARGE SCALE GENOMIC DNA]</scope>
    <source>
        <strain evidence="2">FDAARGOS_343</strain>
    </source>
</reference>
<accession>A0A553SSH0</accession>
<evidence type="ECO:0000313" key="1">
    <source>
        <dbReference type="EMBL" id="TRZ39926.1"/>
    </source>
</evidence>
<evidence type="ECO:0000313" key="2">
    <source>
        <dbReference type="Proteomes" id="UP000319837"/>
    </source>
</evidence>
<proteinExistence type="predicted"/>
<sequence length="194" mass="23041">MVYVIPWNFNSIMQSTTDIAVPILDEQANEIGKMELTFGLFSRKKEEGNLFSKKEVLVRQNCISLQDNNKENCVNITCHTRPRTIGNQVLKRKVEYIHNEESHIFNIDYLNETAKYFYQFVFEDDTYQVFFDDDGTTFKIQKNKAFVAKFEQGSNNIQNYEIEAQYENHAWLWLALFVHLYYNFPRNNGIIFRS</sequence>
<name>A0A553SSH0_NIACI</name>
<protein>
    <submittedName>
        <fullName evidence="1">Uncharacterized protein</fullName>
    </submittedName>
</protein>
<dbReference type="RefSeq" id="WP_185763346.1">
    <property type="nucleotide sequence ID" value="NZ_RIBP01000001.1"/>
</dbReference>